<evidence type="ECO:0000313" key="2">
    <source>
        <dbReference type="EMBL" id="TFK32848.1"/>
    </source>
</evidence>
<evidence type="ECO:0008006" key="4">
    <source>
        <dbReference type="Google" id="ProtNLM"/>
    </source>
</evidence>
<proteinExistence type="predicted"/>
<reference evidence="2 3" key="1">
    <citation type="journal article" date="2019" name="Nat. Ecol. Evol.">
        <title>Megaphylogeny resolves global patterns of mushroom evolution.</title>
        <authorList>
            <person name="Varga T."/>
            <person name="Krizsan K."/>
            <person name="Foldi C."/>
            <person name="Dima B."/>
            <person name="Sanchez-Garcia M."/>
            <person name="Sanchez-Ramirez S."/>
            <person name="Szollosi G.J."/>
            <person name="Szarkandi J.G."/>
            <person name="Papp V."/>
            <person name="Albert L."/>
            <person name="Andreopoulos W."/>
            <person name="Angelini C."/>
            <person name="Antonin V."/>
            <person name="Barry K.W."/>
            <person name="Bougher N.L."/>
            <person name="Buchanan P."/>
            <person name="Buyck B."/>
            <person name="Bense V."/>
            <person name="Catcheside P."/>
            <person name="Chovatia M."/>
            <person name="Cooper J."/>
            <person name="Damon W."/>
            <person name="Desjardin D."/>
            <person name="Finy P."/>
            <person name="Geml J."/>
            <person name="Haridas S."/>
            <person name="Hughes K."/>
            <person name="Justo A."/>
            <person name="Karasinski D."/>
            <person name="Kautmanova I."/>
            <person name="Kiss B."/>
            <person name="Kocsube S."/>
            <person name="Kotiranta H."/>
            <person name="LaButti K.M."/>
            <person name="Lechner B.E."/>
            <person name="Liimatainen K."/>
            <person name="Lipzen A."/>
            <person name="Lukacs Z."/>
            <person name="Mihaltcheva S."/>
            <person name="Morgado L.N."/>
            <person name="Niskanen T."/>
            <person name="Noordeloos M.E."/>
            <person name="Ohm R.A."/>
            <person name="Ortiz-Santana B."/>
            <person name="Ovrebo C."/>
            <person name="Racz N."/>
            <person name="Riley R."/>
            <person name="Savchenko A."/>
            <person name="Shiryaev A."/>
            <person name="Soop K."/>
            <person name="Spirin V."/>
            <person name="Szebenyi C."/>
            <person name="Tomsovsky M."/>
            <person name="Tulloss R.E."/>
            <person name="Uehling J."/>
            <person name="Grigoriev I.V."/>
            <person name="Vagvolgyi C."/>
            <person name="Papp T."/>
            <person name="Martin F.M."/>
            <person name="Miettinen O."/>
            <person name="Hibbett D.S."/>
            <person name="Nagy L.G."/>
        </authorList>
    </citation>
    <scope>NUCLEOTIDE SEQUENCE [LARGE SCALE GENOMIC DNA]</scope>
    <source>
        <strain evidence="2 3">CBS 166.37</strain>
    </source>
</reference>
<evidence type="ECO:0000256" key="1">
    <source>
        <dbReference type="SAM" id="MobiDB-lite"/>
    </source>
</evidence>
<evidence type="ECO:0000313" key="3">
    <source>
        <dbReference type="Proteomes" id="UP000308652"/>
    </source>
</evidence>
<feature type="region of interest" description="Disordered" evidence="1">
    <location>
        <begin position="361"/>
        <end position="385"/>
    </location>
</feature>
<dbReference type="AlphaFoldDB" id="A0A5C3LJE6"/>
<feature type="compositionally biased region" description="Low complexity" evidence="1">
    <location>
        <begin position="18"/>
        <end position="29"/>
    </location>
</feature>
<feature type="region of interest" description="Disordered" evidence="1">
    <location>
        <begin position="281"/>
        <end position="326"/>
    </location>
</feature>
<feature type="compositionally biased region" description="Acidic residues" evidence="1">
    <location>
        <begin position="308"/>
        <end position="325"/>
    </location>
</feature>
<sequence>MALANARLSISNVVHALSGSSSSSPSSPSDPTTEQGSIAAPTPHASTQALMIPAFSRSSSNSSSGSSLRSCISTAPTSPCSSPSPSFLSSKHASSSHVDSLPSPLHFSKHIWYPDGSILLLAHHTLFKLYSGLLAARSSVFSDMLSFPPPTEGEELEYEGKPVVRIYDDPQDVEVFLRALTDPSFYEPPPSPTTLLLTTSILRLSLKYDVPFLRRRALAHLHSTFPTSLSSWRQRESQRTIPGVDNTPFKALQVAREFGLDWMVPSLMYCIASHPIGKTLDGVRWDPAPRRNRSSSSSDSNSSSSAEGSEDDETAESSDEEEYPTDAEQIHLSWADKRAALTGRALLLQVQNRAALAFSSPPHSLLPSPSPSQEEADPSTPTNPCTSPVACASARHHLANLVISWGVAGLLDLGTEHSGSIGGLCEFCKGVMEEQVKVAGEKLWEGLPEVFGVGTEEEEGGQGQRGPTWEKLERGRKRGFTLSA</sequence>
<gene>
    <name evidence="2" type="ORF">BDQ12DRAFT_472799</name>
</gene>
<feature type="compositionally biased region" description="Basic residues" evidence="1">
    <location>
        <begin position="474"/>
        <end position="484"/>
    </location>
</feature>
<dbReference type="Proteomes" id="UP000308652">
    <property type="component" value="Unassembled WGS sequence"/>
</dbReference>
<protein>
    <recommendedName>
        <fullName evidence="4">BTB domain-containing protein</fullName>
    </recommendedName>
</protein>
<name>A0A5C3LJE6_9AGAR</name>
<feature type="region of interest" description="Disordered" evidence="1">
    <location>
        <begin position="17"/>
        <end position="43"/>
    </location>
</feature>
<accession>A0A5C3LJE6</accession>
<dbReference type="EMBL" id="ML213661">
    <property type="protein sequence ID" value="TFK32848.1"/>
    <property type="molecule type" value="Genomic_DNA"/>
</dbReference>
<organism evidence="2 3">
    <name type="scientific">Crucibulum laeve</name>
    <dbReference type="NCBI Taxonomy" id="68775"/>
    <lineage>
        <taxon>Eukaryota</taxon>
        <taxon>Fungi</taxon>
        <taxon>Dikarya</taxon>
        <taxon>Basidiomycota</taxon>
        <taxon>Agaricomycotina</taxon>
        <taxon>Agaricomycetes</taxon>
        <taxon>Agaricomycetidae</taxon>
        <taxon>Agaricales</taxon>
        <taxon>Agaricineae</taxon>
        <taxon>Nidulariaceae</taxon>
        <taxon>Crucibulum</taxon>
    </lineage>
</organism>
<feature type="region of interest" description="Disordered" evidence="1">
    <location>
        <begin position="455"/>
        <end position="484"/>
    </location>
</feature>
<dbReference type="InterPro" id="IPR011333">
    <property type="entry name" value="SKP1/BTB/POZ_sf"/>
</dbReference>
<feature type="compositionally biased region" description="Low complexity" evidence="1">
    <location>
        <begin position="294"/>
        <end position="307"/>
    </location>
</feature>
<dbReference type="Gene3D" id="3.30.710.10">
    <property type="entry name" value="Potassium Channel Kv1.1, Chain A"/>
    <property type="match status" value="1"/>
</dbReference>
<keyword evidence="3" id="KW-1185">Reference proteome</keyword>
<dbReference type="OrthoDB" id="3036049at2759"/>